<comment type="caution">
    <text evidence="8">The sequence shown here is derived from an EMBL/GenBank/DDBJ whole genome shotgun (WGS) entry which is preliminary data.</text>
</comment>
<feature type="region of interest" description="Disordered" evidence="7">
    <location>
        <begin position="25"/>
        <end position="46"/>
    </location>
</feature>
<proteinExistence type="inferred from homology"/>
<evidence type="ECO:0000256" key="1">
    <source>
        <dbReference type="ARBA" id="ARBA00004141"/>
    </source>
</evidence>
<comment type="similarity">
    <text evidence="2 6">Belongs to the peroxisomal membrane protein PXMP2/4 family.</text>
</comment>
<feature type="compositionally biased region" description="Polar residues" evidence="7">
    <location>
        <begin position="33"/>
        <end position="46"/>
    </location>
</feature>
<evidence type="ECO:0000256" key="6">
    <source>
        <dbReference type="RuleBase" id="RU363053"/>
    </source>
</evidence>
<evidence type="ECO:0000256" key="2">
    <source>
        <dbReference type="ARBA" id="ARBA00006824"/>
    </source>
</evidence>
<dbReference type="PANTHER" id="PTHR11266:SF91">
    <property type="entry name" value="EXPRESSED PROTEIN"/>
    <property type="match status" value="1"/>
</dbReference>
<dbReference type="Pfam" id="PF04117">
    <property type="entry name" value="Mpv17_PMP22"/>
    <property type="match status" value="1"/>
</dbReference>
<evidence type="ECO:0000256" key="4">
    <source>
        <dbReference type="ARBA" id="ARBA00022989"/>
    </source>
</evidence>
<dbReference type="PANTHER" id="PTHR11266">
    <property type="entry name" value="PEROXISOMAL MEMBRANE PROTEIN 2, PXMP2 MPV17"/>
    <property type="match status" value="1"/>
</dbReference>
<keyword evidence="9" id="KW-1185">Reference proteome</keyword>
<sequence length="253" mass="28193">MGLFGASAGGNGGIWGMGPFHNNIHKRSDGTRNRTNGNSKSSSSVDATGGAAGYRFPLKQAATAASLALTGDTIAQVRHCWVRNKDTVAHYRDFKDIMDVVLSEHDWIRALRMTSYGFLLYGPGSYAWYQFLDHSMPKQTVENLLMKVLLNQIALGPTVIAVVFAWNNLWQGKLAELPNKYKKDALPTLLFGFRFWIPVSILNFWYVTLCPYSSLSSLPSPATPFLSSSTITTLTTTTLKGEKRFKYLFTKYK</sequence>
<organism evidence="8 9">
    <name type="scientific">Olea europaea subsp. europaea</name>
    <dbReference type="NCBI Taxonomy" id="158383"/>
    <lineage>
        <taxon>Eukaryota</taxon>
        <taxon>Viridiplantae</taxon>
        <taxon>Streptophyta</taxon>
        <taxon>Embryophyta</taxon>
        <taxon>Tracheophyta</taxon>
        <taxon>Spermatophyta</taxon>
        <taxon>Magnoliopsida</taxon>
        <taxon>eudicotyledons</taxon>
        <taxon>Gunneridae</taxon>
        <taxon>Pentapetalae</taxon>
        <taxon>asterids</taxon>
        <taxon>lamiids</taxon>
        <taxon>Lamiales</taxon>
        <taxon>Oleaceae</taxon>
        <taxon>Oleeae</taxon>
        <taxon>Olea</taxon>
    </lineage>
</organism>
<gene>
    <name evidence="8" type="ORF">OLEA9_A090837</name>
</gene>
<evidence type="ECO:0000256" key="5">
    <source>
        <dbReference type="ARBA" id="ARBA00023136"/>
    </source>
</evidence>
<comment type="subcellular location">
    <subcellularLocation>
        <location evidence="1">Membrane</location>
        <topology evidence="1">Multi-pass membrane protein</topology>
    </subcellularLocation>
</comment>
<evidence type="ECO:0000313" key="9">
    <source>
        <dbReference type="Proteomes" id="UP000594638"/>
    </source>
</evidence>
<protein>
    <submittedName>
        <fullName evidence="8">SYM1 isoform X3</fullName>
    </submittedName>
</protein>
<dbReference type="GO" id="GO:0016020">
    <property type="term" value="C:membrane"/>
    <property type="evidence" value="ECO:0007669"/>
    <property type="project" value="UniProtKB-SubCell"/>
</dbReference>
<evidence type="ECO:0000256" key="7">
    <source>
        <dbReference type="SAM" id="MobiDB-lite"/>
    </source>
</evidence>
<name>A0A8S0V7I9_OLEEU</name>
<dbReference type="InterPro" id="IPR007248">
    <property type="entry name" value="Mpv17_PMP22"/>
</dbReference>
<evidence type="ECO:0000256" key="3">
    <source>
        <dbReference type="ARBA" id="ARBA00022692"/>
    </source>
</evidence>
<dbReference type="Proteomes" id="UP000594638">
    <property type="component" value="Unassembled WGS sequence"/>
</dbReference>
<reference evidence="8 9" key="1">
    <citation type="submission" date="2019-12" db="EMBL/GenBank/DDBJ databases">
        <authorList>
            <person name="Alioto T."/>
            <person name="Alioto T."/>
            <person name="Gomez Garrido J."/>
        </authorList>
    </citation>
    <scope>NUCLEOTIDE SEQUENCE [LARGE SCALE GENOMIC DNA]</scope>
</reference>
<dbReference type="AlphaFoldDB" id="A0A8S0V7I9"/>
<keyword evidence="4 6" id="KW-1133">Transmembrane helix</keyword>
<accession>A0A8S0V7I9</accession>
<keyword evidence="3 6" id="KW-0812">Transmembrane</keyword>
<dbReference type="OrthoDB" id="430207at2759"/>
<dbReference type="EMBL" id="CACTIH010009167">
    <property type="protein sequence ID" value="CAA3026615.1"/>
    <property type="molecule type" value="Genomic_DNA"/>
</dbReference>
<dbReference type="Gramene" id="OE9A090837T2">
    <property type="protein sequence ID" value="OE9A090837C2"/>
    <property type="gene ID" value="OE9A090837"/>
</dbReference>
<evidence type="ECO:0000313" key="8">
    <source>
        <dbReference type="EMBL" id="CAA3026615.1"/>
    </source>
</evidence>
<feature type="transmembrane region" description="Helical" evidence="6">
    <location>
        <begin position="144"/>
        <end position="166"/>
    </location>
</feature>
<keyword evidence="5 6" id="KW-0472">Membrane</keyword>
<dbReference type="GO" id="GO:0005737">
    <property type="term" value="C:cytoplasm"/>
    <property type="evidence" value="ECO:0007669"/>
    <property type="project" value="TreeGrafter"/>
</dbReference>
<feature type="transmembrane region" description="Helical" evidence="6">
    <location>
        <begin position="186"/>
        <end position="207"/>
    </location>
</feature>